<name>A0A1A8XWL5_9PROT</name>
<reference evidence="3 4" key="1">
    <citation type="submission" date="2016-06" db="EMBL/GenBank/DDBJ databases">
        <authorList>
            <person name="Kjaerup R.B."/>
            <person name="Dalgaard T.S."/>
            <person name="Juul-Madsen H.R."/>
        </authorList>
    </citation>
    <scope>NUCLEOTIDE SEQUENCE [LARGE SCALE GENOMIC DNA]</scope>
    <source>
        <strain evidence="3">3</strain>
    </source>
</reference>
<proteinExistence type="predicted"/>
<dbReference type="Proteomes" id="UP000199169">
    <property type="component" value="Unassembled WGS sequence"/>
</dbReference>
<dbReference type="GO" id="GO:0003824">
    <property type="term" value="F:catalytic activity"/>
    <property type="evidence" value="ECO:0007669"/>
    <property type="project" value="UniProtKB-ARBA"/>
</dbReference>
<dbReference type="AlphaFoldDB" id="A0A1A8XWL5"/>
<sequence length="448" mass="49292">MTTPAPPERPIAATRNDWRDLKPMTEMPVLMPLYIPFTEAQMANIRLGYVPVAMEEKWFAYFADSGLHIYRSWTGFYMFRIHFEPRADGWRATHAEINMDPAYFNGSLEEARGSLLAELGKAVIRYFDLDPDYYDGENLSCIVSEGLAGVSLQIGSLISKAVKDAHCDMEVLLERLQVLEAFVAAVLLGTNTVYMPGRTLKDYVWERAAAEVETDEGEVEERAADADEWRADEPEPEPGPSLHPRLDEHGKPVKLGHPSTPTKLSAWYDPGKTAMVIPDGPMPTEINGLPFLSWANAPTTDLEWKSVQGQMADLVEPTFHVGSGKHAAAGVVVEEADGRVWIVHPSNGFGGYSATFPKGRVDAAGLPLQAVAIREALEESGLQVQITGFLADSQRTMTTTRYYLARRVGGNPADMGWESQAVSLVPRAALASFLTNSKDAPLLKALLK</sequence>
<dbReference type="PROSITE" id="PS51462">
    <property type="entry name" value="NUDIX"/>
    <property type="match status" value="1"/>
</dbReference>
<dbReference type="InterPro" id="IPR015797">
    <property type="entry name" value="NUDIX_hydrolase-like_dom_sf"/>
</dbReference>
<dbReference type="InterPro" id="IPR000086">
    <property type="entry name" value="NUDIX_hydrolase_dom"/>
</dbReference>
<keyword evidence="4" id="KW-1185">Reference proteome</keyword>
<feature type="domain" description="Nudix hydrolase" evidence="2">
    <location>
        <begin position="324"/>
        <end position="447"/>
    </location>
</feature>
<dbReference type="STRING" id="1860102.ACCAA_570019"/>
<gene>
    <name evidence="3" type="ORF">ACCAA_570019</name>
</gene>
<feature type="compositionally biased region" description="Basic and acidic residues" evidence="1">
    <location>
        <begin position="220"/>
        <end position="233"/>
    </location>
</feature>
<dbReference type="RefSeq" id="WP_245754610.1">
    <property type="nucleotide sequence ID" value="NZ_FLQX01000135.1"/>
</dbReference>
<organism evidence="3 4">
    <name type="scientific">Candidatus Accumulibacter aalborgensis</name>
    <dbReference type="NCBI Taxonomy" id="1860102"/>
    <lineage>
        <taxon>Bacteria</taxon>
        <taxon>Pseudomonadati</taxon>
        <taxon>Pseudomonadota</taxon>
        <taxon>Betaproteobacteria</taxon>
        <taxon>Candidatus Accumulibacter</taxon>
    </lineage>
</organism>
<feature type="region of interest" description="Disordered" evidence="1">
    <location>
        <begin position="211"/>
        <end position="264"/>
    </location>
</feature>
<dbReference type="EMBL" id="FLQX01000135">
    <property type="protein sequence ID" value="SBT08403.1"/>
    <property type="molecule type" value="Genomic_DNA"/>
</dbReference>
<dbReference type="Pfam" id="PF00293">
    <property type="entry name" value="NUDIX"/>
    <property type="match status" value="1"/>
</dbReference>
<accession>A0A1A8XWL5</accession>
<evidence type="ECO:0000259" key="2">
    <source>
        <dbReference type="PROSITE" id="PS51462"/>
    </source>
</evidence>
<protein>
    <recommendedName>
        <fullName evidence="2">Nudix hydrolase domain-containing protein</fullName>
    </recommendedName>
</protein>
<evidence type="ECO:0000313" key="3">
    <source>
        <dbReference type="EMBL" id="SBT08403.1"/>
    </source>
</evidence>
<dbReference type="CDD" id="cd02883">
    <property type="entry name" value="NUDIX_Hydrolase"/>
    <property type="match status" value="1"/>
</dbReference>
<evidence type="ECO:0000313" key="4">
    <source>
        <dbReference type="Proteomes" id="UP000199169"/>
    </source>
</evidence>
<dbReference type="Gene3D" id="3.90.79.10">
    <property type="entry name" value="Nucleoside Triphosphate Pyrophosphohydrolase"/>
    <property type="match status" value="1"/>
</dbReference>
<evidence type="ECO:0000256" key="1">
    <source>
        <dbReference type="SAM" id="MobiDB-lite"/>
    </source>
</evidence>
<dbReference type="SUPFAM" id="SSF55811">
    <property type="entry name" value="Nudix"/>
    <property type="match status" value="1"/>
</dbReference>